<reference evidence="1 2" key="1">
    <citation type="submission" date="2013-01" db="EMBL/GenBank/DDBJ databases">
        <authorList>
            <person name="Harkins D.M."/>
            <person name="Durkin A.S."/>
            <person name="Brinkac L.M."/>
            <person name="Haft D.H."/>
            <person name="Selengut J.D."/>
            <person name="Sanka R."/>
            <person name="DePew J."/>
            <person name="Purushe J."/>
            <person name="Hospenthal D.R."/>
            <person name="Murray C.K."/>
            <person name="Pimentel G."/>
            <person name="Wasfy M."/>
            <person name="Parker T."/>
            <person name="Miller R.S."/>
            <person name="Vinetz J.M."/>
            <person name="Sutton G.G."/>
            <person name="Nierman W.C."/>
            <person name="Fouts D.E."/>
        </authorList>
    </citation>
    <scope>NUCLEOTIDE SEQUENCE [LARGE SCALE GENOMIC DNA]</scope>
    <source>
        <strain evidence="1 2">2006001854</strain>
    </source>
</reference>
<dbReference type="EMBL" id="AFLW02000211">
    <property type="protein sequence ID" value="EMM79955.1"/>
    <property type="molecule type" value="Genomic_DNA"/>
</dbReference>
<dbReference type="Proteomes" id="UP000012128">
    <property type="component" value="Unassembled WGS sequence"/>
</dbReference>
<name>M6G5C1_LEPIR</name>
<dbReference type="AlphaFoldDB" id="M6G5C1"/>
<evidence type="ECO:0000313" key="2">
    <source>
        <dbReference type="Proteomes" id="UP000012128"/>
    </source>
</evidence>
<organism evidence="1 2">
    <name type="scientific">Leptospira interrogans str. 2006001854</name>
    <dbReference type="NCBI Taxonomy" id="1001590"/>
    <lineage>
        <taxon>Bacteria</taxon>
        <taxon>Pseudomonadati</taxon>
        <taxon>Spirochaetota</taxon>
        <taxon>Spirochaetia</taxon>
        <taxon>Leptospirales</taxon>
        <taxon>Leptospiraceae</taxon>
        <taxon>Leptospira</taxon>
    </lineage>
</organism>
<comment type="caution">
    <text evidence="1">The sequence shown here is derived from an EMBL/GenBank/DDBJ whole genome shotgun (WGS) entry which is preliminary data.</text>
</comment>
<proteinExistence type="predicted"/>
<evidence type="ECO:0000313" key="1">
    <source>
        <dbReference type="EMBL" id="EMM79955.1"/>
    </source>
</evidence>
<accession>M6G5C1</accession>
<sequence>MNSLKERSSFYDEIKFINDSFLFYNLFQKHTTTYLKSNKIIKKNF</sequence>
<gene>
    <name evidence="1" type="ORF">LEP1GSC037_3974</name>
</gene>
<protein>
    <submittedName>
        <fullName evidence="1">Uncharacterized protein</fullName>
    </submittedName>
</protein>